<dbReference type="Proteomes" id="UP000198598">
    <property type="component" value="Unassembled WGS sequence"/>
</dbReference>
<organism evidence="1 2">
    <name type="scientific">Spirosoma endophyticum</name>
    <dbReference type="NCBI Taxonomy" id="662367"/>
    <lineage>
        <taxon>Bacteria</taxon>
        <taxon>Pseudomonadati</taxon>
        <taxon>Bacteroidota</taxon>
        <taxon>Cytophagia</taxon>
        <taxon>Cytophagales</taxon>
        <taxon>Cytophagaceae</taxon>
        <taxon>Spirosoma</taxon>
    </lineage>
</organism>
<gene>
    <name evidence="1" type="ORF">SAMN05216167_1606</name>
</gene>
<evidence type="ECO:0000313" key="2">
    <source>
        <dbReference type="Proteomes" id="UP000198598"/>
    </source>
</evidence>
<evidence type="ECO:0000313" key="1">
    <source>
        <dbReference type="EMBL" id="SFF38506.1"/>
    </source>
</evidence>
<protein>
    <submittedName>
        <fullName evidence="1">Uncharacterized conserved protein, contains GH25 family domain</fullName>
    </submittedName>
</protein>
<dbReference type="InterPro" id="IPR019613">
    <property type="entry name" value="DUF4198"/>
</dbReference>
<dbReference type="SUPFAM" id="SSF49478">
    <property type="entry name" value="Cna protein B-type domain"/>
    <property type="match status" value="1"/>
</dbReference>
<accession>A0A1I2ICD1</accession>
<dbReference type="AlphaFoldDB" id="A0A1I2ICD1"/>
<dbReference type="Pfam" id="PF10670">
    <property type="entry name" value="DUF4198"/>
    <property type="match status" value="1"/>
</dbReference>
<keyword evidence="2" id="KW-1185">Reference proteome</keyword>
<name>A0A1I2ICD1_9BACT</name>
<sequence>MNRLRFLVLILFAFNVADVYAHALWIQTSPTGKKGQKQTVTVLYSEPGDPSEKISDWYSDVKSFELWLIGPGGQKTKLPVSPAQDHFTAEFTPEQDGIYTLAVGHGAKDLGGTTKYQFNATAAVTVGKVASLSVAHPNELNVSVSEAGKGYVVGKPVALAGIFNENPADKLRVAVHSPSGWNKEIQTNTNGIAEFTPLWPGRYYIEASKTDKMAGEQNGKPYQAIWRCATYVIDVAEK</sequence>
<dbReference type="EMBL" id="FOLQ01000060">
    <property type="protein sequence ID" value="SFF38506.1"/>
    <property type="molecule type" value="Genomic_DNA"/>
</dbReference>
<reference evidence="1 2" key="1">
    <citation type="submission" date="2016-10" db="EMBL/GenBank/DDBJ databases">
        <authorList>
            <person name="de Groot N.N."/>
        </authorList>
    </citation>
    <scope>NUCLEOTIDE SEQUENCE [LARGE SCALE GENOMIC DNA]</scope>
    <source>
        <strain evidence="1 2">DSM 26130</strain>
    </source>
</reference>
<dbReference type="OrthoDB" id="1148550at2"/>
<dbReference type="RefSeq" id="WP_093835435.1">
    <property type="nucleotide sequence ID" value="NZ_FOLQ01000060.1"/>
</dbReference>
<dbReference type="STRING" id="662367.SAMN05216167_1606"/>
<proteinExistence type="predicted"/>